<sequence length="171" mass="20293">MKWYENVNAEAKVAYLLTLTEKVMGKIENYEWYHLARKSIDMCWEWVEEKKHSGDELYLSLDNEDGDGLCHIQGVAYINDITDPQEKSIWFCVTDSVFYATWQAYQYEKEEYVPQAIETVDDEMIDDFMEKIKKVDGYQEEWAERLKQYLLENSPAGSDKKIKREEMIGLI</sequence>
<reference evidence="1 2" key="1">
    <citation type="submission" date="2020-07" db="EMBL/GenBank/DDBJ databases">
        <authorList>
            <person name="Feng H."/>
        </authorList>
    </citation>
    <scope>NUCLEOTIDE SEQUENCE [LARGE SCALE GENOMIC DNA]</scope>
    <source>
        <strain evidence="2">s-11</strain>
    </source>
</reference>
<name>A0A7W1XCF7_9BACL</name>
<dbReference type="InterPro" id="IPR025674">
    <property type="entry name" value="Imm6"/>
</dbReference>
<keyword evidence="2" id="KW-1185">Reference proteome</keyword>
<gene>
    <name evidence="1" type="ORF">H1164_14485</name>
</gene>
<evidence type="ECO:0000313" key="1">
    <source>
        <dbReference type="EMBL" id="MBA4544090.1"/>
    </source>
</evidence>
<dbReference type="EMBL" id="JACEIP010000028">
    <property type="protein sequence ID" value="MBA4544090.1"/>
    <property type="molecule type" value="Genomic_DNA"/>
</dbReference>
<evidence type="ECO:0008006" key="3">
    <source>
        <dbReference type="Google" id="ProtNLM"/>
    </source>
</evidence>
<protein>
    <recommendedName>
        <fullName evidence="3">Immunity protein Imm6</fullName>
    </recommendedName>
</protein>
<accession>A0A7W1XCF7</accession>
<dbReference type="RefSeq" id="WP_160173870.1">
    <property type="nucleotide sequence ID" value="NZ_JACEIP010000028.1"/>
</dbReference>
<evidence type="ECO:0000313" key="2">
    <source>
        <dbReference type="Proteomes" id="UP000530514"/>
    </source>
</evidence>
<dbReference type="AlphaFoldDB" id="A0A7W1XCF7"/>
<dbReference type="OrthoDB" id="2219989at2"/>
<comment type="caution">
    <text evidence="1">The sequence shown here is derived from an EMBL/GenBank/DDBJ whole genome shotgun (WGS) entry which is preliminary data.</text>
</comment>
<organism evidence="1 2">
    <name type="scientific">Thermoactinomyces daqus</name>
    <dbReference type="NCBI Taxonomy" id="1329516"/>
    <lineage>
        <taxon>Bacteria</taxon>
        <taxon>Bacillati</taxon>
        <taxon>Bacillota</taxon>
        <taxon>Bacilli</taxon>
        <taxon>Bacillales</taxon>
        <taxon>Thermoactinomycetaceae</taxon>
        <taxon>Thermoactinomyces</taxon>
    </lineage>
</organism>
<dbReference type="Pfam" id="PF14434">
    <property type="entry name" value="Imm6"/>
    <property type="match status" value="1"/>
</dbReference>
<proteinExistence type="predicted"/>
<dbReference type="Proteomes" id="UP000530514">
    <property type="component" value="Unassembled WGS sequence"/>
</dbReference>